<dbReference type="OrthoDB" id="759672at2"/>
<dbReference type="Proteomes" id="UP000198836">
    <property type="component" value="Unassembled WGS sequence"/>
</dbReference>
<dbReference type="AlphaFoldDB" id="A0A1I0TGJ6"/>
<dbReference type="RefSeq" id="WP_090984150.1">
    <property type="nucleotide sequence ID" value="NZ_FOJM01000009.1"/>
</dbReference>
<accession>A0A1I0TGJ6</accession>
<proteinExistence type="predicted"/>
<sequence>MHLTKNQITLSKLEFSYRTLKRPFNVNLAQNSIQFLKQLRGKPSSNKECDWYVLFVNQNHEVFCWHKLKQQAKPINCIQQLAGLAIACNAYGVLVVNYCDVKSIKVNPLDELFVSTCFNTCAKLNIEIIDYVICNAQTHYSFRDGYRD</sequence>
<evidence type="ECO:0000313" key="1">
    <source>
        <dbReference type="EMBL" id="SFA50879.1"/>
    </source>
</evidence>
<evidence type="ECO:0000313" key="2">
    <source>
        <dbReference type="Proteomes" id="UP000198836"/>
    </source>
</evidence>
<dbReference type="Gene3D" id="3.40.140.10">
    <property type="entry name" value="Cytidine Deaminase, domain 2"/>
    <property type="match status" value="1"/>
</dbReference>
<gene>
    <name evidence="1" type="ORF">SAMN04488511_109200</name>
</gene>
<reference evidence="2" key="1">
    <citation type="submission" date="2016-10" db="EMBL/GenBank/DDBJ databases">
        <authorList>
            <person name="Varghese N."/>
            <person name="Submissions S."/>
        </authorList>
    </citation>
    <scope>NUCLEOTIDE SEQUENCE [LARGE SCALE GENOMIC DNA]</scope>
    <source>
        <strain evidence="2">DSM 18130</strain>
    </source>
</reference>
<name>A0A1I0TGJ6_9SPHI</name>
<keyword evidence="2" id="KW-1185">Reference proteome</keyword>
<organism evidence="1 2">
    <name type="scientific">Pedobacter suwonensis</name>
    <dbReference type="NCBI Taxonomy" id="332999"/>
    <lineage>
        <taxon>Bacteria</taxon>
        <taxon>Pseudomonadati</taxon>
        <taxon>Bacteroidota</taxon>
        <taxon>Sphingobacteriia</taxon>
        <taxon>Sphingobacteriales</taxon>
        <taxon>Sphingobacteriaceae</taxon>
        <taxon>Pedobacter</taxon>
    </lineage>
</organism>
<dbReference type="EMBL" id="FOJM01000009">
    <property type="protein sequence ID" value="SFA50879.1"/>
    <property type="molecule type" value="Genomic_DNA"/>
</dbReference>
<protein>
    <submittedName>
        <fullName evidence="1">RadC-like JAB domain-containing protein</fullName>
    </submittedName>
</protein>